<dbReference type="Proteomes" id="UP001365542">
    <property type="component" value="Unassembled WGS sequence"/>
</dbReference>
<feature type="compositionally biased region" description="Low complexity" evidence="1">
    <location>
        <begin position="29"/>
        <end position="38"/>
    </location>
</feature>
<reference evidence="2 3" key="1">
    <citation type="submission" date="2019-10" db="EMBL/GenBank/DDBJ databases">
        <authorList>
            <person name="Palmer J.M."/>
        </authorList>
    </citation>
    <scope>NUCLEOTIDE SEQUENCE [LARGE SCALE GENOMIC DNA]</scope>
    <source>
        <strain evidence="2 3">TWF694</strain>
    </source>
</reference>
<feature type="region of interest" description="Disordered" evidence="1">
    <location>
        <begin position="29"/>
        <end position="74"/>
    </location>
</feature>
<name>A0AAV9WS19_9PEZI</name>
<comment type="caution">
    <text evidence="2">The sequence shown here is derived from an EMBL/GenBank/DDBJ whole genome shotgun (WGS) entry which is preliminary data.</text>
</comment>
<accession>A0AAV9WS19</accession>
<organism evidence="2 3">
    <name type="scientific">Orbilia ellipsospora</name>
    <dbReference type="NCBI Taxonomy" id="2528407"/>
    <lineage>
        <taxon>Eukaryota</taxon>
        <taxon>Fungi</taxon>
        <taxon>Dikarya</taxon>
        <taxon>Ascomycota</taxon>
        <taxon>Pezizomycotina</taxon>
        <taxon>Orbiliomycetes</taxon>
        <taxon>Orbiliales</taxon>
        <taxon>Orbiliaceae</taxon>
        <taxon>Orbilia</taxon>
    </lineage>
</organism>
<feature type="compositionally biased region" description="Low complexity" evidence="1">
    <location>
        <begin position="54"/>
        <end position="72"/>
    </location>
</feature>
<evidence type="ECO:0000256" key="1">
    <source>
        <dbReference type="SAM" id="MobiDB-lite"/>
    </source>
</evidence>
<dbReference type="AlphaFoldDB" id="A0AAV9WS19"/>
<feature type="compositionally biased region" description="Polar residues" evidence="1">
    <location>
        <begin position="217"/>
        <end position="230"/>
    </location>
</feature>
<gene>
    <name evidence="2" type="ORF">TWF694_005718</name>
</gene>
<dbReference type="EMBL" id="JAVHJO010000018">
    <property type="protein sequence ID" value="KAK6524053.1"/>
    <property type="molecule type" value="Genomic_DNA"/>
</dbReference>
<evidence type="ECO:0000313" key="3">
    <source>
        <dbReference type="Proteomes" id="UP001365542"/>
    </source>
</evidence>
<proteinExistence type="predicted"/>
<evidence type="ECO:0000313" key="2">
    <source>
        <dbReference type="EMBL" id="KAK6524053.1"/>
    </source>
</evidence>
<protein>
    <submittedName>
        <fullName evidence="2">Uncharacterized protein</fullName>
    </submittedName>
</protein>
<sequence>MPLPSTPTTSSILAFQSYTSILPSSLLTSYRRNSNRPSTPSPPSSKKDINITTSSSSKSSSSSSPSEDSLFSNRSSIGNETSILDIAAHLSQNFNTPTKQPTRRLSISHIPRTRTADIAKEVEREIELAEAQLAATPFKPIEELPYSVSLSRKLFKDKQKTNQNKIEVCQGELKGGIKIDDKFPGLLESAKDMPLHPAYNTSLNSDREILRMHHTHTNSFPSSQNTNAQAESKEGDDTYVWPVLPKLLQIQTNAQPLNQPVEQQDVSMDSVKETKEQEISVDSVKEMDIDIDTTMVDENKENIDPSSATDTSRQYDHDASENTPFGTPRKPKNISDLQLTPVKDSVDMKTLEMMRRFGASIYDYTLDQYNPIDTHHLHTSTKHKGFKIYEDYGGEMDITHEEPHYPSERYQDQENKLKSKYGRLNSITTIPEQSDKNAAPLPPQTPTLPPQKLLHKSAKSKVIFMSPVTISSLRTQKKLESLKTRFPRNMYENGKKKKDLVDMIRRGEGGVRLIERERGETDWTEKDLEGADWKGFDEVEMTE</sequence>
<feature type="region of interest" description="Disordered" evidence="1">
    <location>
        <begin position="216"/>
        <end position="235"/>
    </location>
</feature>
<feature type="region of interest" description="Disordered" evidence="1">
    <location>
        <begin position="297"/>
        <end position="336"/>
    </location>
</feature>
<keyword evidence="3" id="KW-1185">Reference proteome</keyword>